<dbReference type="PRINTS" id="PR00081">
    <property type="entry name" value="GDHRDH"/>
</dbReference>
<dbReference type="AlphaFoldDB" id="A0A0U2N273"/>
<evidence type="ECO:0000256" key="2">
    <source>
        <dbReference type="ARBA" id="ARBA00023002"/>
    </source>
</evidence>
<evidence type="ECO:0000256" key="1">
    <source>
        <dbReference type="ARBA" id="ARBA00006484"/>
    </source>
</evidence>
<keyword evidence="4" id="KW-1185">Reference proteome</keyword>
<dbReference type="PRINTS" id="PR00080">
    <property type="entry name" value="SDRFAMILY"/>
</dbReference>
<dbReference type="STRING" id="162209.IJ22_49530"/>
<accession>A0A0U2N273</accession>
<dbReference type="InterPro" id="IPR036291">
    <property type="entry name" value="NAD(P)-bd_dom_sf"/>
</dbReference>
<dbReference type="Proteomes" id="UP000061660">
    <property type="component" value="Chromosome"/>
</dbReference>
<dbReference type="FunFam" id="3.40.50.720:FF:000084">
    <property type="entry name" value="Short-chain dehydrogenase reductase"/>
    <property type="match status" value="1"/>
</dbReference>
<dbReference type="InterPro" id="IPR002347">
    <property type="entry name" value="SDR_fam"/>
</dbReference>
<dbReference type="KEGG" id="pnp:IJ22_49530"/>
<dbReference type="RefSeq" id="WP_062410631.1">
    <property type="nucleotide sequence ID" value="NZ_CP013652.1"/>
</dbReference>
<dbReference type="NCBIfam" id="NF005559">
    <property type="entry name" value="PRK07231.1"/>
    <property type="match status" value="1"/>
</dbReference>
<comment type="similarity">
    <text evidence="1">Belongs to the short-chain dehydrogenases/reductases (SDR) family.</text>
</comment>
<dbReference type="PANTHER" id="PTHR24321">
    <property type="entry name" value="DEHYDROGENASES, SHORT CHAIN"/>
    <property type="match status" value="1"/>
</dbReference>
<keyword evidence="2" id="KW-0560">Oxidoreductase</keyword>
<reference evidence="3 4" key="2">
    <citation type="journal article" date="2016" name="Genome Announc.">
        <title>Complete Genome Sequences of Two Interactive Moderate Thermophiles, Paenibacillus napthalenovorans 32O-Y and Paenibacillus sp. 32O-W.</title>
        <authorList>
            <person name="Butler R.R.III."/>
            <person name="Wang J."/>
            <person name="Stark B.C."/>
            <person name="Pombert J.F."/>
        </authorList>
    </citation>
    <scope>NUCLEOTIDE SEQUENCE [LARGE SCALE GENOMIC DNA]</scope>
    <source>
        <strain evidence="3 4">32O-Y</strain>
    </source>
</reference>
<dbReference type="SUPFAM" id="SSF51735">
    <property type="entry name" value="NAD(P)-binding Rossmann-fold domains"/>
    <property type="match status" value="1"/>
</dbReference>
<dbReference type="GO" id="GO:0016491">
    <property type="term" value="F:oxidoreductase activity"/>
    <property type="evidence" value="ECO:0007669"/>
    <property type="project" value="UniProtKB-KW"/>
</dbReference>
<evidence type="ECO:0000313" key="4">
    <source>
        <dbReference type="Proteomes" id="UP000061660"/>
    </source>
</evidence>
<gene>
    <name evidence="3" type="ORF">IJ22_49530</name>
</gene>
<dbReference type="OrthoDB" id="9803333at2"/>
<dbReference type="Gene3D" id="3.40.50.720">
    <property type="entry name" value="NAD(P)-binding Rossmann-like Domain"/>
    <property type="match status" value="1"/>
</dbReference>
<dbReference type="EMBL" id="CP013652">
    <property type="protein sequence ID" value="ALS25215.1"/>
    <property type="molecule type" value="Genomic_DNA"/>
</dbReference>
<sequence>MRLQGKVAIVTGGLQGIGKATVELFLQEGASVVVADLPKTGGEWNLAADSEPSKYVYIQTDVTQEESVKRLVAQTVDRFGRLDILFANAGIGESAMIHTMTYADWQRVIDVNLNSVFLSNKYGIEAMLAGGGGSIINNASFLGFVGQQGVIANAAAKGGVINLTRTLGVNYAKQGIRVNSICAGYTLTPVITAKPQEVIDEFVSKHPIGRLAEPIEIAQAVLFLASDDSSFVVGSNLMVDGGYTAQ</sequence>
<dbReference type="Pfam" id="PF13561">
    <property type="entry name" value="adh_short_C2"/>
    <property type="match status" value="1"/>
</dbReference>
<proteinExistence type="inferred from homology"/>
<reference evidence="4" key="1">
    <citation type="submission" date="2015-12" db="EMBL/GenBank/DDBJ databases">
        <title>Complete genome sequences of two moderately thermophilic Paenibacillus species.</title>
        <authorList>
            <person name="Butler R.III."/>
            <person name="Wang J."/>
            <person name="Stark B.C."/>
            <person name="Pombert J.-F."/>
        </authorList>
    </citation>
    <scope>NUCLEOTIDE SEQUENCE [LARGE SCALE GENOMIC DNA]</scope>
    <source>
        <strain evidence="4">32O-Y</strain>
    </source>
</reference>
<protein>
    <submittedName>
        <fullName evidence="3">Short-chain dehydrogenase</fullName>
    </submittedName>
</protein>
<dbReference type="PATRIC" id="fig|162209.4.peg.5232"/>
<dbReference type="PANTHER" id="PTHR24321:SF8">
    <property type="entry name" value="ESTRADIOL 17-BETA-DEHYDROGENASE 8-RELATED"/>
    <property type="match status" value="1"/>
</dbReference>
<evidence type="ECO:0000313" key="3">
    <source>
        <dbReference type="EMBL" id="ALS25215.1"/>
    </source>
</evidence>
<name>A0A0U2N273_9BACL</name>
<organism evidence="3 4">
    <name type="scientific">Paenibacillus naphthalenovorans</name>
    <dbReference type="NCBI Taxonomy" id="162209"/>
    <lineage>
        <taxon>Bacteria</taxon>
        <taxon>Bacillati</taxon>
        <taxon>Bacillota</taxon>
        <taxon>Bacilli</taxon>
        <taxon>Bacillales</taxon>
        <taxon>Paenibacillaceae</taxon>
        <taxon>Paenibacillus</taxon>
    </lineage>
</organism>
<dbReference type="GO" id="GO:0008206">
    <property type="term" value="P:bile acid metabolic process"/>
    <property type="evidence" value="ECO:0007669"/>
    <property type="project" value="UniProtKB-ARBA"/>
</dbReference>